<dbReference type="PANTHER" id="PTHR30349:SF81">
    <property type="entry name" value="TYROSINE RECOMBINASE XERC"/>
    <property type="match status" value="1"/>
</dbReference>
<dbReference type="InterPro" id="IPR050090">
    <property type="entry name" value="Tyrosine_recombinase_XerCD"/>
</dbReference>
<sequence>MQRMLPACVHDFFEYGQYSGPDVVRAPDIIRFYEWLHERPLKRKEGALSEMMIYHHVYALRVFFSWQQQTGGVIINPVSCLRFKSPVVGHREPLTVAEVQTLFSAATTLKERAVLHLFYSCGLRRSEAVRLQLSDVHYRVQLLYVRSGKGERRRVVPLTGRVARDLERYVLQERGRSRYSGAAFMLNSAGRPMRGKTYVSLLKALLRKAGLSTEISPHYLRHSIATHLLQGGMSMEYVRDFLGHQCLESTQVYARPGPQQIQSL</sequence>
<reference evidence="6" key="1">
    <citation type="submission" date="2020-04" db="EMBL/GenBank/DDBJ databases">
        <authorList>
            <person name="Kittiwongwattana C."/>
        </authorList>
    </citation>
    <scope>NUCLEOTIDE SEQUENCE [LARGE SCALE GENOMIC DNA]</scope>
    <source>
        <strain evidence="6">1310</strain>
    </source>
</reference>
<dbReference type="GO" id="GO:0007059">
    <property type="term" value="P:chromosome segregation"/>
    <property type="evidence" value="ECO:0007669"/>
    <property type="project" value="UniProtKB-KW"/>
</dbReference>
<dbReference type="GO" id="GO:0015074">
    <property type="term" value="P:DNA integration"/>
    <property type="evidence" value="ECO:0007669"/>
    <property type="project" value="InterPro"/>
</dbReference>
<evidence type="ECO:0000259" key="3">
    <source>
        <dbReference type="PROSITE" id="PS51898"/>
    </source>
</evidence>
<dbReference type="RefSeq" id="WP_168810975.1">
    <property type="nucleotide sequence ID" value="NZ_CP051205.1"/>
</dbReference>
<dbReference type="KEGG" id="coy:HF329_31965"/>
<keyword evidence="1" id="KW-0159">Chromosome partition</keyword>
<dbReference type="Pfam" id="PF00589">
    <property type="entry name" value="Phage_integrase"/>
    <property type="match status" value="1"/>
</dbReference>
<evidence type="ECO:0000313" key="4">
    <source>
        <dbReference type="EMBL" id="QJB35670.1"/>
    </source>
</evidence>
<evidence type="ECO:0000256" key="2">
    <source>
        <dbReference type="ARBA" id="ARBA00023172"/>
    </source>
</evidence>
<dbReference type="Gene3D" id="1.10.443.10">
    <property type="entry name" value="Intergrase catalytic core"/>
    <property type="match status" value="1"/>
</dbReference>
<keyword evidence="2" id="KW-0233">DNA recombination</keyword>
<dbReference type="PROSITE" id="PS51898">
    <property type="entry name" value="TYR_RECOMBINASE"/>
    <property type="match status" value="1"/>
</dbReference>
<evidence type="ECO:0000313" key="5">
    <source>
        <dbReference type="EMBL" id="QJB35676.1"/>
    </source>
</evidence>
<proteinExistence type="predicted"/>
<organism evidence="5 6">
    <name type="scientific">Chitinophaga oryzae</name>
    <dbReference type="NCBI Taxonomy" id="2725414"/>
    <lineage>
        <taxon>Bacteria</taxon>
        <taxon>Pseudomonadati</taxon>
        <taxon>Bacteroidota</taxon>
        <taxon>Chitinophagia</taxon>
        <taxon>Chitinophagales</taxon>
        <taxon>Chitinophagaceae</taxon>
        <taxon>Chitinophaga</taxon>
    </lineage>
</organism>
<dbReference type="Proteomes" id="UP000502421">
    <property type="component" value="Chromosome"/>
</dbReference>
<accession>A0AAE6ZLX1</accession>
<dbReference type="SUPFAM" id="SSF56349">
    <property type="entry name" value="DNA breaking-rejoining enzymes"/>
    <property type="match status" value="1"/>
</dbReference>
<dbReference type="EMBL" id="CP051205">
    <property type="protein sequence ID" value="QJB35670.1"/>
    <property type="molecule type" value="Genomic_DNA"/>
</dbReference>
<dbReference type="PANTHER" id="PTHR30349">
    <property type="entry name" value="PHAGE INTEGRASE-RELATED"/>
    <property type="match status" value="1"/>
</dbReference>
<dbReference type="InterPro" id="IPR011010">
    <property type="entry name" value="DNA_brk_join_enz"/>
</dbReference>
<dbReference type="KEGG" id="coy:HF329_32005"/>
<dbReference type="AlphaFoldDB" id="A0AAE6ZLX1"/>
<gene>
    <name evidence="4" type="ORF">HF329_31965</name>
    <name evidence="5" type="ORF">HF329_32005</name>
</gene>
<evidence type="ECO:0000256" key="1">
    <source>
        <dbReference type="ARBA" id="ARBA00022829"/>
    </source>
</evidence>
<dbReference type="InterPro" id="IPR002104">
    <property type="entry name" value="Integrase_catalytic"/>
</dbReference>
<dbReference type="InterPro" id="IPR013762">
    <property type="entry name" value="Integrase-like_cat_sf"/>
</dbReference>
<name>A0AAE6ZLX1_9BACT</name>
<dbReference type="GO" id="GO:0003677">
    <property type="term" value="F:DNA binding"/>
    <property type="evidence" value="ECO:0007669"/>
    <property type="project" value="InterPro"/>
</dbReference>
<dbReference type="EMBL" id="CP051205">
    <property type="protein sequence ID" value="QJB35676.1"/>
    <property type="molecule type" value="Genomic_DNA"/>
</dbReference>
<dbReference type="GO" id="GO:0006310">
    <property type="term" value="P:DNA recombination"/>
    <property type="evidence" value="ECO:0007669"/>
    <property type="project" value="UniProtKB-KW"/>
</dbReference>
<evidence type="ECO:0000313" key="6">
    <source>
        <dbReference type="Proteomes" id="UP000502421"/>
    </source>
</evidence>
<reference evidence="5" key="2">
    <citation type="submission" date="2020-09" db="EMBL/GenBank/DDBJ databases">
        <authorList>
            <person name="Kittiwongwattana C."/>
        </authorList>
    </citation>
    <scope>NUCLEOTIDE SEQUENCE</scope>
    <source>
        <strain evidence="5 6">1310</strain>
    </source>
</reference>
<feature type="domain" description="Tyr recombinase" evidence="3">
    <location>
        <begin position="89"/>
        <end position="264"/>
    </location>
</feature>
<protein>
    <submittedName>
        <fullName evidence="5">Tyrosine-type recombinase/integrase</fullName>
    </submittedName>
</protein>